<reference evidence="2 3" key="1">
    <citation type="journal article" date="2008" name="Nature">
        <title>The genome of the model beetle and pest Tribolium castaneum.</title>
        <authorList>
            <consortium name="Tribolium Genome Sequencing Consortium"/>
            <person name="Richards S."/>
            <person name="Gibbs R.A."/>
            <person name="Weinstock G.M."/>
            <person name="Brown S.J."/>
            <person name="Denell R."/>
            <person name="Beeman R.W."/>
            <person name="Gibbs R."/>
            <person name="Beeman R.W."/>
            <person name="Brown S.J."/>
            <person name="Bucher G."/>
            <person name="Friedrich M."/>
            <person name="Grimmelikhuijzen C.J."/>
            <person name="Klingler M."/>
            <person name="Lorenzen M."/>
            <person name="Richards S."/>
            <person name="Roth S."/>
            <person name="Schroder R."/>
            <person name="Tautz D."/>
            <person name="Zdobnov E.M."/>
            <person name="Muzny D."/>
            <person name="Gibbs R.A."/>
            <person name="Weinstock G.M."/>
            <person name="Attaway T."/>
            <person name="Bell S."/>
            <person name="Buhay C.J."/>
            <person name="Chandrabose M.N."/>
            <person name="Chavez D."/>
            <person name="Clerk-Blankenburg K.P."/>
            <person name="Cree A."/>
            <person name="Dao M."/>
            <person name="Davis C."/>
            <person name="Chacko J."/>
            <person name="Dinh H."/>
            <person name="Dugan-Rocha S."/>
            <person name="Fowler G."/>
            <person name="Garner T.T."/>
            <person name="Garnes J."/>
            <person name="Gnirke A."/>
            <person name="Hawes A."/>
            <person name="Hernandez J."/>
            <person name="Hines S."/>
            <person name="Holder M."/>
            <person name="Hume J."/>
            <person name="Jhangiani S.N."/>
            <person name="Joshi V."/>
            <person name="Khan Z.M."/>
            <person name="Jackson L."/>
            <person name="Kovar C."/>
            <person name="Kowis A."/>
            <person name="Lee S."/>
            <person name="Lewis L.R."/>
            <person name="Margolis J."/>
            <person name="Morgan M."/>
            <person name="Nazareth L.V."/>
            <person name="Nguyen N."/>
            <person name="Okwuonu G."/>
            <person name="Parker D."/>
            <person name="Richards S."/>
            <person name="Ruiz S.J."/>
            <person name="Santibanez J."/>
            <person name="Savard J."/>
            <person name="Scherer S.E."/>
            <person name="Schneider B."/>
            <person name="Sodergren E."/>
            <person name="Tautz D."/>
            <person name="Vattahil S."/>
            <person name="Villasana D."/>
            <person name="White C.S."/>
            <person name="Wright R."/>
            <person name="Park Y."/>
            <person name="Beeman R.W."/>
            <person name="Lord J."/>
            <person name="Oppert B."/>
            <person name="Lorenzen M."/>
            <person name="Brown S."/>
            <person name="Wang L."/>
            <person name="Savard J."/>
            <person name="Tautz D."/>
            <person name="Richards S."/>
            <person name="Weinstock G."/>
            <person name="Gibbs R.A."/>
            <person name="Liu Y."/>
            <person name="Worley K."/>
            <person name="Weinstock G."/>
            <person name="Elsik C.G."/>
            <person name="Reese J.T."/>
            <person name="Elhaik E."/>
            <person name="Landan G."/>
            <person name="Graur D."/>
            <person name="Arensburger P."/>
            <person name="Atkinson P."/>
            <person name="Beeman R.W."/>
            <person name="Beidler J."/>
            <person name="Brown S.J."/>
            <person name="Demuth J.P."/>
            <person name="Drury D.W."/>
            <person name="Du Y.Z."/>
            <person name="Fujiwara H."/>
            <person name="Lorenzen M."/>
            <person name="Maselli V."/>
            <person name="Osanai M."/>
            <person name="Park Y."/>
            <person name="Robertson H.M."/>
            <person name="Tu Z."/>
            <person name="Wang J.J."/>
            <person name="Wang S."/>
            <person name="Richards S."/>
            <person name="Song H."/>
            <person name="Zhang L."/>
            <person name="Sodergren E."/>
            <person name="Werner D."/>
            <person name="Stanke M."/>
            <person name="Morgenstern B."/>
            <person name="Solovyev V."/>
            <person name="Kosarev P."/>
            <person name="Brown G."/>
            <person name="Chen H.C."/>
            <person name="Ermolaeva O."/>
            <person name="Hlavina W."/>
            <person name="Kapustin Y."/>
            <person name="Kiryutin B."/>
            <person name="Kitts P."/>
            <person name="Maglott D."/>
            <person name="Pruitt K."/>
            <person name="Sapojnikov V."/>
            <person name="Souvorov A."/>
            <person name="Mackey A.J."/>
            <person name="Waterhouse R.M."/>
            <person name="Wyder S."/>
            <person name="Zdobnov E.M."/>
            <person name="Zdobnov E.M."/>
            <person name="Wyder S."/>
            <person name="Kriventseva E.V."/>
            <person name="Kadowaki T."/>
            <person name="Bork P."/>
            <person name="Aranda M."/>
            <person name="Bao R."/>
            <person name="Beermann A."/>
            <person name="Berns N."/>
            <person name="Bolognesi R."/>
            <person name="Bonneton F."/>
            <person name="Bopp D."/>
            <person name="Brown S.J."/>
            <person name="Bucher G."/>
            <person name="Butts T."/>
            <person name="Chaumot A."/>
            <person name="Denell R.E."/>
            <person name="Ferrier D.E."/>
            <person name="Friedrich M."/>
            <person name="Gordon C.M."/>
            <person name="Jindra M."/>
            <person name="Klingler M."/>
            <person name="Lan Q."/>
            <person name="Lattorff H.M."/>
            <person name="Laudet V."/>
            <person name="von Levetsow C."/>
            <person name="Liu Z."/>
            <person name="Lutz R."/>
            <person name="Lynch J.A."/>
            <person name="da Fonseca R.N."/>
            <person name="Posnien N."/>
            <person name="Reuter R."/>
            <person name="Roth S."/>
            <person name="Savard J."/>
            <person name="Schinko J.B."/>
            <person name="Schmitt C."/>
            <person name="Schoppmeier M."/>
            <person name="Schroder R."/>
            <person name="Shippy T.D."/>
            <person name="Simonnet F."/>
            <person name="Marques-Souza H."/>
            <person name="Tautz D."/>
            <person name="Tomoyasu Y."/>
            <person name="Trauner J."/>
            <person name="Van der Zee M."/>
            <person name="Vervoort M."/>
            <person name="Wittkopp N."/>
            <person name="Wimmer E.A."/>
            <person name="Yang X."/>
            <person name="Jones A.K."/>
            <person name="Sattelle D.B."/>
            <person name="Ebert P.R."/>
            <person name="Nelson D."/>
            <person name="Scott J.G."/>
            <person name="Beeman R.W."/>
            <person name="Muthukrishnan S."/>
            <person name="Kramer K.J."/>
            <person name="Arakane Y."/>
            <person name="Beeman R.W."/>
            <person name="Zhu Q."/>
            <person name="Hogenkamp D."/>
            <person name="Dixit R."/>
            <person name="Oppert B."/>
            <person name="Jiang H."/>
            <person name="Zou Z."/>
            <person name="Marshall J."/>
            <person name="Elpidina E."/>
            <person name="Vinokurov K."/>
            <person name="Oppert C."/>
            <person name="Zou Z."/>
            <person name="Evans J."/>
            <person name="Lu Z."/>
            <person name="Zhao P."/>
            <person name="Sumathipala N."/>
            <person name="Altincicek B."/>
            <person name="Vilcinskas A."/>
            <person name="Williams M."/>
            <person name="Hultmark D."/>
            <person name="Hetru C."/>
            <person name="Jiang H."/>
            <person name="Grimmelikhuijzen C.J."/>
            <person name="Hauser F."/>
            <person name="Cazzamali G."/>
            <person name="Williamson M."/>
            <person name="Park Y."/>
            <person name="Li B."/>
            <person name="Tanaka Y."/>
            <person name="Predel R."/>
            <person name="Neupert S."/>
            <person name="Schachtner J."/>
            <person name="Verleyen P."/>
            <person name="Raible F."/>
            <person name="Bork P."/>
            <person name="Friedrich M."/>
            <person name="Walden K.K."/>
            <person name="Robertson H.M."/>
            <person name="Angeli S."/>
            <person name="Foret S."/>
            <person name="Bucher G."/>
            <person name="Schuetz S."/>
            <person name="Maleszka R."/>
            <person name="Wimmer E.A."/>
            <person name="Beeman R.W."/>
            <person name="Lorenzen M."/>
            <person name="Tomoyasu Y."/>
            <person name="Miller S.C."/>
            <person name="Grossmann D."/>
            <person name="Bucher G."/>
        </authorList>
    </citation>
    <scope>NUCLEOTIDE SEQUENCE [LARGE SCALE GENOMIC DNA]</scope>
    <source>
        <strain evidence="2 3">Georgia GA2</strain>
    </source>
</reference>
<feature type="region of interest" description="Disordered" evidence="1">
    <location>
        <begin position="26"/>
        <end position="48"/>
    </location>
</feature>
<dbReference type="Proteomes" id="UP000007266">
    <property type="component" value="Linkage group 3"/>
</dbReference>
<proteinExistence type="predicted"/>
<organism evidence="2 3">
    <name type="scientific">Tribolium castaneum</name>
    <name type="common">Red flour beetle</name>
    <dbReference type="NCBI Taxonomy" id="7070"/>
    <lineage>
        <taxon>Eukaryota</taxon>
        <taxon>Metazoa</taxon>
        <taxon>Ecdysozoa</taxon>
        <taxon>Arthropoda</taxon>
        <taxon>Hexapoda</taxon>
        <taxon>Insecta</taxon>
        <taxon>Pterygota</taxon>
        <taxon>Neoptera</taxon>
        <taxon>Endopterygota</taxon>
        <taxon>Coleoptera</taxon>
        <taxon>Polyphaga</taxon>
        <taxon>Cucujiformia</taxon>
        <taxon>Tenebrionidae</taxon>
        <taxon>Tenebrionidae incertae sedis</taxon>
        <taxon>Tribolium</taxon>
    </lineage>
</organism>
<evidence type="ECO:0000256" key="1">
    <source>
        <dbReference type="SAM" id="MobiDB-lite"/>
    </source>
</evidence>
<dbReference type="HOGENOM" id="CLU_2111993_0_0_1"/>
<dbReference type="EMBL" id="KQ971327">
    <property type="protein sequence ID" value="EEZ99838.2"/>
    <property type="molecule type" value="Genomic_DNA"/>
</dbReference>
<accession>D6WF59</accession>
<keyword evidence="3" id="KW-1185">Reference proteome</keyword>
<sequence>MAKRIEVNGGCRRCIGQRVRGFDIRPRGRLQVRGRGRDTPRQSKTKEELETLEKVAVTVTEIACLPLPCHTGEYRRVCLDFSYCRAAAADGRTDGQTPHLHKYTYLHKF</sequence>
<reference evidence="2 3" key="2">
    <citation type="journal article" date="2010" name="Nucleic Acids Res.">
        <title>BeetleBase in 2010: revisions to provide comprehensive genomic information for Tribolium castaneum.</title>
        <authorList>
            <person name="Kim H.S."/>
            <person name="Murphy T."/>
            <person name="Xia J."/>
            <person name="Caragea D."/>
            <person name="Park Y."/>
            <person name="Beeman R.W."/>
            <person name="Lorenzen M.D."/>
            <person name="Butcher S."/>
            <person name="Manak J.R."/>
            <person name="Brown S.J."/>
        </authorList>
    </citation>
    <scope>GENOME REANNOTATION</scope>
    <source>
        <strain evidence="2 3">Georgia GA2</strain>
    </source>
</reference>
<evidence type="ECO:0000313" key="3">
    <source>
        <dbReference type="Proteomes" id="UP000007266"/>
    </source>
</evidence>
<dbReference type="AlphaFoldDB" id="D6WF59"/>
<feature type="compositionally biased region" description="Basic and acidic residues" evidence="1">
    <location>
        <begin position="35"/>
        <end position="48"/>
    </location>
</feature>
<name>D6WF59_TRICA</name>
<evidence type="ECO:0000313" key="2">
    <source>
        <dbReference type="EMBL" id="EEZ99838.2"/>
    </source>
</evidence>
<protein>
    <submittedName>
        <fullName evidence="2">Uncharacterized protein</fullName>
    </submittedName>
</protein>
<gene>
    <name evidence="2" type="primary">AUGUSTUS-3.0.2_02619</name>
    <name evidence="2" type="ORF">TcasGA2_TC002619</name>
</gene>